<proteinExistence type="predicted"/>
<dbReference type="OrthoDB" id="5082247at2"/>
<evidence type="ECO:0000256" key="2">
    <source>
        <dbReference type="SAM" id="Phobius"/>
    </source>
</evidence>
<evidence type="ECO:0000313" key="3">
    <source>
        <dbReference type="EMBL" id="KJL26988.1"/>
    </source>
</evidence>
<sequence length="174" mass="18720">MKNLIVRFASLYVFDVVVLLVIGWLTPARVGLHALWAAVILTLAALFLKPLLTKAATSLSASGTKFVQYLAVFAVELVVWILTVWLSGVTAGNVWGWILPPVILLIGWVVYDQVDDALSRKAGELYDAAGARISGSRSGSRDAGAASTASTSEARTELDDGLTPEQRRMFDELG</sequence>
<dbReference type="AlphaFoldDB" id="A0A0F0L1I0"/>
<gene>
    <name evidence="3" type="ORF">RL72_00727</name>
</gene>
<feature type="region of interest" description="Disordered" evidence="1">
    <location>
        <begin position="133"/>
        <end position="174"/>
    </location>
</feature>
<dbReference type="RefSeq" id="WP_045249463.1">
    <property type="nucleotide sequence ID" value="NZ_JYIT01000059.1"/>
</dbReference>
<dbReference type="Proteomes" id="UP000033448">
    <property type="component" value="Unassembled WGS sequence"/>
</dbReference>
<feature type="transmembrane region" description="Helical" evidence="2">
    <location>
        <begin position="69"/>
        <end position="88"/>
    </location>
</feature>
<evidence type="ECO:0000256" key="1">
    <source>
        <dbReference type="SAM" id="MobiDB-lite"/>
    </source>
</evidence>
<feature type="transmembrane region" description="Helical" evidence="2">
    <location>
        <begin position="94"/>
        <end position="111"/>
    </location>
</feature>
<accession>A0A0F0L1I0</accession>
<name>A0A0F0L1I0_9MICO</name>
<comment type="caution">
    <text evidence="3">The sequence shown here is derived from an EMBL/GenBank/DDBJ whole genome shotgun (WGS) entry which is preliminary data.</text>
</comment>
<feature type="transmembrane region" description="Helical" evidence="2">
    <location>
        <begin position="5"/>
        <end position="24"/>
    </location>
</feature>
<feature type="transmembrane region" description="Helical" evidence="2">
    <location>
        <begin position="30"/>
        <end position="48"/>
    </location>
</feature>
<reference evidence="3 4" key="1">
    <citation type="submission" date="2015-02" db="EMBL/GenBank/DDBJ databases">
        <title>Draft genome sequences of ten Microbacterium spp. with emphasis on heavy metal contaminated environments.</title>
        <authorList>
            <person name="Corretto E."/>
        </authorList>
    </citation>
    <scope>NUCLEOTIDE SEQUENCE [LARGE SCALE GENOMIC DNA]</scope>
    <source>
        <strain evidence="3 4">DSM 23848</strain>
    </source>
</reference>
<dbReference type="PATRIC" id="fig|582680.7.peg.754"/>
<feature type="compositionally biased region" description="Basic and acidic residues" evidence="1">
    <location>
        <begin position="165"/>
        <end position="174"/>
    </location>
</feature>
<keyword evidence="2" id="KW-1133">Transmembrane helix</keyword>
<feature type="compositionally biased region" description="Low complexity" evidence="1">
    <location>
        <begin position="133"/>
        <end position="153"/>
    </location>
</feature>
<dbReference type="EMBL" id="JYIT01000059">
    <property type="protein sequence ID" value="KJL26988.1"/>
    <property type="molecule type" value="Genomic_DNA"/>
</dbReference>
<keyword evidence="2" id="KW-0472">Membrane</keyword>
<evidence type="ECO:0000313" key="4">
    <source>
        <dbReference type="Proteomes" id="UP000033448"/>
    </source>
</evidence>
<keyword evidence="4" id="KW-1185">Reference proteome</keyword>
<protein>
    <submittedName>
        <fullName evidence="3">Uncharacterized protein</fullName>
    </submittedName>
</protein>
<organism evidence="3 4">
    <name type="scientific">Microbacterium azadirachtae</name>
    <dbReference type="NCBI Taxonomy" id="582680"/>
    <lineage>
        <taxon>Bacteria</taxon>
        <taxon>Bacillati</taxon>
        <taxon>Actinomycetota</taxon>
        <taxon>Actinomycetes</taxon>
        <taxon>Micrococcales</taxon>
        <taxon>Microbacteriaceae</taxon>
        <taxon>Microbacterium</taxon>
    </lineage>
</organism>
<keyword evidence="2" id="KW-0812">Transmembrane</keyword>